<reference evidence="4" key="1">
    <citation type="journal article" date="2023" name="Commun. Biol.">
        <title>Genome analysis of Parmales, the sister group of diatoms, reveals the evolutionary specialization of diatoms from phago-mixotrophs to photoautotrophs.</title>
        <authorList>
            <person name="Ban H."/>
            <person name="Sato S."/>
            <person name="Yoshikawa S."/>
            <person name="Yamada K."/>
            <person name="Nakamura Y."/>
            <person name="Ichinomiya M."/>
            <person name="Sato N."/>
            <person name="Blanc-Mathieu R."/>
            <person name="Endo H."/>
            <person name="Kuwata A."/>
            <person name="Ogata H."/>
        </authorList>
    </citation>
    <scope>NUCLEOTIDE SEQUENCE [LARGE SCALE GENOMIC DNA]</scope>
</reference>
<dbReference type="AlphaFoldDB" id="A0A9W7LFI5"/>
<gene>
    <name evidence="3" type="ORF">TrCOL_g1502</name>
</gene>
<keyword evidence="2" id="KW-0812">Transmembrane</keyword>
<dbReference type="Proteomes" id="UP001165065">
    <property type="component" value="Unassembled WGS sequence"/>
</dbReference>
<sequence>MLAGTHLVTAEDASTVTSSHQSEMPDGVVGRKNSEYYPPSPPVPVSSPSQGGGGGDADASLSLCSSINSYLPSSISSSLCSPPVEDEAPKVVEPVSFSKVVYAFLPNPSSFNIFVLLLVSLFVFSSKARKNMVTYGGVATLCTWYAVRRVVNRKQEQQNRRMSIKLNRTPSPTKRPKSLGLDTVSEEAEISSRSPGKEKKKLSPFKKMFGSKKEQ</sequence>
<keyword evidence="2" id="KW-0472">Membrane</keyword>
<feature type="compositionally biased region" description="Polar residues" evidence="1">
    <location>
        <begin position="12"/>
        <end position="22"/>
    </location>
</feature>
<evidence type="ECO:0000313" key="3">
    <source>
        <dbReference type="EMBL" id="GMI48579.1"/>
    </source>
</evidence>
<organism evidence="3 4">
    <name type="scientific">Triparma columacea</name>
    <dbReference type="NCBI Taxonomy" id="722753"/>
    <lineage>
        <taxon>Eukaryota</taxon>
        <taxon>Sar</taxon>
        <taxon>Stramenopiles</taxon>
        <taxon>Ochrophyta</taxon>
        <taxon>Bolidophyceae</taxon>
        <taxon>Parmales</taxon>
        <taxon>Triparmaceae</taxon>
        <taxon>Triparma</taxon>
    </lineage>
</organism>
<dbReference type="EMBL" id="BRYA01000408">
    <property type="protein sequence ID" value="GMI48579.1"/>
    <property type="molecule type" value="Genomic_DNA"/>
</dbReference>
<accession>A0A9W7LFI5</accession>
<dbReference type="OrthoDB" id="10413282at2759"/>
<evidence type="ECO:0000256" key="2">
    <source>
        <dbReference type="SAM" id="Phobius"/>
    </source>
</evidence>
<feature type="transmembrane region" description="Helical" evidence="2">
    <location>
        <begin position="132"/>
        <end position="151"/>
    </location>
</feature>
<keyword evidence="4" id="KW-1185">Reference proteome</keyword>
<protein>
    <recommendedName>
        <fullName evidence="5">Transmembrane protein</fullName>
    </recommendedName>
</protein>
<name>A0A9W7LFI5_9STRA</name>
<feature type="region of interest" description="Disordered" evidence="1">
    <location>
        <begin position="1"/>
        <end position="57"/>
    </location>
</feature>
<evidence type="ECO:0008006" key="5">
    <source>
        <dbReference type="Google" id="ProtNLM"/>
    </source>
</evidence>
<evidence type="ECO:0000313" key="4">
    <source>
        <dbReference type="Proteomes" id="UP001165065"/>
    </source>
</evidence>
<keyword evidence="2" id="KW-1133">Transmembrane helix</keyword>
<evidence type="ECO:0000256" key="1">
    <source>
        <dbReference type="SAM" id="MobiDB-lite"/>
    </source>
</evidence>
<feature type="region of interest" description="Disordered" evidence="1">
    <location>
        <begin position="156"/>
        <end position="215"/>
    </location>
</feature>
<feature type="transmembrane region" description="Helical" evidence="2">
    <location>
        <begin position="109"/>
        <end position="126"/>
    </location>
</feature>
<proteinExistence type="predicted"/>
<comment type="caution">
    <text evidence="3">The sequence shown here is derived from an EMBL/GenBank/DDBJ whole genome shotgun (WGS) entry which is preliminary data.</text>
</comment>